<dbReference type="InterPro" id="IPR012338">
    <property type="entry name" value="Beta-lactam/transpept-like"/>
</dbReference>
<evidence type="ECO:0000259" key="3">
    <source>
        <dbReference type="Pfam" id="PF00144"/>
    </source>
</evidence>
<evidence type="ECO:0000313" key="4">
    <source>
        <dbReference type="EMBL" id="SDG60676.1"/>
    </source>
</evidence>
<reference evidence="5" key="1">
    <citation type="submission" date="2016-10" db="EMBL/GenBank/DDBJ databases">
        <authorList>
            <person name="Varghese N."/>
            <person name="Submissions S."/>
        </authorList>
    </citation>
    <scope>NUCLEOTIDE SEQUENCE [LARGE SCALE GENOMIC DNA]</scope>
    <source>
        <strain evidence="5">DSM 19684</strain>
    </source>
</reference>
<organism evidence="4 5">
    <name type="scientific">Epilithonimonas hungarica</name>
    <dbReference type="NCBI Taxonomy" id="454006"/>
    <lineage>
        <taxon>Bacteria</taxon>
        <taxon>Pseudomonadati</taxon>
        <taxon>Bacteroidota</taxon>
        <taxon>Flavobacteriia</taxon>
        <taxon>Flavobacteriales</taxon>
        <taxon>Weeksellaceae</taxon>
        <taxon>Chryseobacterium group</taxon>
        <taxon>Epilithonimonas</taxon>
    </lineage>
</organism>
<gene>
    <name evidence="4" type="ORF">SAMN05421825_3674</name>
</gene>
<dbReference type="OrthoDB" id="9793489at2"/>
<feature type="domain" description="Beta-lactamase-related" evidence="3">
    <location>
        <begin position="30"/>
        <end position="341"/>
    </location>
</feature>
<sequence>MKKTFAFIFTLLFIVFYFGQDDHKNIDQKVDRFFNQQMKNLKIPGMAVAVIKNGKIIKKTTYGLANLDWKNKVTQHTNFQIASCTKLLTSTLLLKTMYNNRISLEDPVSKYIAECPKEWSDIKIENLISHSSGIADYYESDVYLPTEKIVDAVKKLPLVFKTGSKQQYAQSDFMVLSYIFEKIYNKPFVQILKDEVSIPLKMDDGAFDMEFKVNGQFLRTDIIPEKATTYYDLNGKMQAYKYLYPQYTYPAGGYFASVDDMANWAVGLDNEVQFPKSFSDNYIYKTETIAGKAADFSKVGWVTGTEDNVLYAGHSGGPGLADILRFPKEGYTIITLSNDGELLPGFSRAVASFYIKELSPKLKIEKFERD</sequence>
<dbReference type="GO" id="GO:0016020">
    <property type="term" value="C:membrane"/>
    <property type="evidence" value="ECO:0007669"/>
    <property type="project" value="UniProtKB-SubCell"/>
</dbReference>
<keyword evidence="2" id="KW-0472">Membrane</keyword>
<name>A0A1G7VLH3_9FLAO</name>
<dbReference type="RefSeq" id="WP_089875039.1">
    <property type="nucleotide sequence ID" value="NZ_FNBH01000005.1"/>
</dbReference>
<dbReference type="Pfam" id="PF00144">
    <property type="entry name" value="Beta-lactamase"/>
    <property type="match status" value="1"/>
</dbReference>
<accession>A0A1G7VLH3</accession>
<dbReference type="InterPro" id="IPR050491">
    <property type="entry name" value="AmpC-like"/>
</dbReference>
<dbReference type="SUPFAM" id="SSF56601">
    <property type="entry name" value="beta-lactamase/transpeptidase-like"/>
    <property type="match status" value="1"/>
</dbReference>
<dbReference type="PANTHER" id="PTHR46825">
    <property type="entry name" value="D-ALANYL-D-ALANINE-CARBOXYPEPTIDASE/ENDOPEPTIDASE AMPH"/>
    <property type="match status" value="1"/>
</dbReference>
<keyword evidence="5" id="KW-1185">Reference proteome</keyword>
<protein>
    <submittedName>
        <fullName evidence="4">CubicO group peptidase, beta-lactamase class C family</fullName>
    </submittedName>
</protein>
<dbReference type="AlphaFoldDB" id="A0A1G7VLH3"/>
<dbReference type="STRING" id="454006.SAMN05421825_3674"/>
<dbReference type="Gene3D" id="3.40.710.10">
    <property type="entry name" value="DD-peptidase/beta-lactamase superfamily"/>
    <property type="match status" value="1"/>
</dbReference>
<dbReference type="InterPro" id="IPR001466">
    <property type="entry name" value="Beta-lactam-related"/>
</dbReference>
<evidence type="ECO:0000256" key="2">
    <source>
        <dbReference type="ARBA" id="ARBA00023136"/>
    </source>
</evidence>
<proteinExistence type="predicted"/>
<dbReference type="EMBL" id="FNBH01000005">
    <property type="protein sequence ID" value="SDG60676.1"/>
    <property type="molecule type" value="Genomic_DNA"/>
</dbReference>
<evidence type="ECO:0000313" key="5">
    <source>
        <dbReference type="Proteomes" id="UP000199203"/>
    </source>
</evidence>
<dbReference type="Proteomes" id="UP000199203">
    <property type="component" value="Unassembled WGS sequence"/>
</dbReference>
<comment type="subcellular location">
    <subcellularLocation>
        <location evidence="1">Membrane</location>
    </subcellularLocation>
</comment>
<dbReference type="PANTHER" id="PTHR46825:SF11">
    <property type="entry name" value="PENICILLIN-BINDING PROTEIN 4"/>
    <property type="match status" value="1"/>
</dbReference>
<evidence type="ECO:0000256" key="1">
    <source>
        <dbReference type="ARBA" id="ARBA00004370"/>
    </source>
</evidence>